<evidence type="ECO:0000256" key="20">
    <source>
        <dbReference type="ARBA" id="ARBA00080115"/>
    </source>
</evidence>
<evidence type="ECO:0000256" key="12">
    <source>
        <dbReference type="ARBA" id="ARBA00023002"/>
    </source>
</evidence>
<keyword evidence="9 22" id="KW-0732">Signal</keyword>
<proteinExistence type="predicted"/>
<dbReference type="GO" id="GO:0020037">
    <property type="term" value="F:heme binding"/>
    <property type="evidence" value="ECO:0007669"/>
    <property type="project" value="InterPro"/>
</dbReference>
<keyword evidence="11" id="KW-0249">Electron transport</keyword>
<evidence type="ECO:0000256" key="11">
    <source>
        <dbReference type="ARBA" id="ARBA00022982"/>
    </source>
</evidence>
<comment type="cofactor">
    <cofactor evidence="1">
        <name>heme c</name>
        <dbReference type="ChEBI" id="CHEBI:61717"/>
    </cofactor>
</comment>
<dbReference type="OrthoDB" id="5290932at2"/>
<comment type="cofactor">
    <cofactor evidence="2">
        <name>heme</name>
        <dbReference type="ChEBI" id="CHEBI:30413"/>
    </cofactor>
</comment>
<feature type="domain" description="Cytochrome c" evidence="23">
    <location>
        <begin position="66"/>
        <end position="145"/>
    </location>
</feature>
<dbReference type="GO" id="GO:0050421">
    <property type="term" value="F:nitrite reductase (NO-forming) activity"/>
    <property type="evidence" value="ECO:0007669"/>
    <property type="project" value="UniProtKB-EC"/>
</dbReference>
<evidence type="ECO:0000256" key="1">
    <source>
        <dbReference type="ARBA" id="ARBA00001926"/>
    </source>
</evidence>
<keyword evidence="10" id="KW-0574">Periplasm</keyword>
<dbReference type="InterPro" id="IPR051200">
    <property type="entry name" value="Host-pathogen_enzymatic-act"/>
</dbReference>
<organism evidence="24 25">
    <name type="scientific">Halomonas nitroreducens</name>
    <dbReference type="NCBI Taxonomy" id="447425"/>
    <lineage>
        <taxon>Bacteria</taxon>
        <taxon>Pseudomonadati</taxon>
        <taxon>Pseudomonadota</taxon>
        <taxon>Gammaproteobacteria</taxon>
        <taxon>Oceanospirillales</taxon>
        <taxon>Halomonadaceae</taxon>
        <taxon>Halomonas</taxon>
    </lineage>
</organism>
<evidence type="ECO:0000256" key="22">
    <source>
        <dbReference type="SAM" id="SignalP"/>
    </source>
</evidence>
<evidence type="ECO:0000256" key="4">
    <source>
        <dbReference type="ARBA" id="ARBA00011738"/>
    </source>
</evidence>
<evidence type="ECO:0000256" key="6">
    <source>
        <dbReference type="ARBA" id="ARBA00022448"/>
    </source>
</evidence>
<dbReference type="GO" id="GO:0042597">
    <property type="term" value="C:periplasmic space"/>
    <property type="evidence" value="ECO:0007669"/>
    <property type="project" value="UniProtKB-SubCell"/>
</dbReference>
<accession>A0A431V604</accession>
<gene>
    <name evidence="24" type="ORF">EKG36_09215</name>
</gene>
<evidence type="ECO:0000256" key="3">
    <source>
        <dbReference type="ARBA" id="ARBA00004418"/>
    </source>
</evidence>
<comment type="subunit">
    <text evidence="4">Homodimer.</text>
</comment>
<keyword evidence="6" id="KW-0813">Transport</keyword>
<evidence type="ECO:0000256" key="10">
    <source>
        <dbReference type="ARBA" id="ARBA00022764"/>
    </source>
</evidence>
<dbReference type="InterPro" id="IPR009056">
    <property type="entry name" value="Cyt_c-like_dom"/>
</dbReference>
<dbReference type="Pfam" id="PF02239">
    <property type="entry name" value="Cytochrom_D1"/>
    <property type="match status" value="1"/>
</dbReference>
<evidence type="ECO:0000256" key="2">
    <source>
        <dbReference type="ARBA" id="ARBA00001971"/>
    </source>
</evidence>
<sequence>MMKQLGYLKPLAMAVTAAALGIGLAHAQPHEDIDESQAAYQGTESAVEAESARTVRTPGAPDLSEAEFEQAKQIYFQRCAGCHGVLRNGATGKPLTTDITQERGLEYLKAFITYGSAAGMPNWGTSGELSEDEIELMAKYIMHEPPVPPEFGLPAMQETWEVMVPPEERPSEQMNDLDLANLFSVTLRDAGQIALIDGASKEIVEVLDTGYAVHISRMSASGRYLFVIGRDAKVDMIDLWMAEPAIVASIKVGLEARSVETSKFEGYEDKFAVAGTYWPPQYVIMDGETLEPLKIVSTRGMTVDTQEYHPEPRVAAIVASHQHPEFIVNVKETGKVQLVNYEDLDALSTVEIDTSRFLHDGGWDSTGRYFLTAANESNQIVVIDAQERELEAIVDVGKIPHPGRGANFVDPEFGPVWATSHLGDNTIQLIGTDPEGHPDQAWQVVRTLEGQGGGSLFIKTHPESDNLYVDTPLNPGEAISQSVAVYDINDLEAGFEVLPIAEWADLGEGPKRVVQPEYNHAGNEVWFSVWNTMDETSALVVVNDETRELEAVIKDERLVTPTGKFNVYNTQHDVY</sequence>
<comment type="catalytic activity">
    <reaction evidence="14">
        <text>nitric oxide + Fe(III)-[cytochrome c] + H2O = Fe(II)-[cytochrome c] + nitrite + 2 H(+)</text>
        <dbReference type="Rhea" id="RHEA:15233"/>
        <dbReference type="Rhea" id="RHEA-COMP:10350"/>
        <dbReference type="Rhea" id="RHEA-COMP:14399"/>
        <dbReference type="ChEBI" id="CHEBI:15377"/>
        <dbReference type="ChEBI" id="CHEBI:15378"/>
        <dbReference type="ChEBI" id="CHEBI:16301"/>
        <dbReference type="ChEBI" id="CHEBI:16480"/>
        <dbReference type="ChEBI" id="CHEBI:29033"/>
        <dbReference type="ChEBI" id="CHEBI:29034"/>
        <dbReference type="EC" id="1.7.2.1"/>
    </reaction>
</comment>
<evidence type="ECO:0000259" key="23">
    <source>
        <dbReference type="PROSITE" id="PS51007"/>
    </source>
</evidence>
<dbReference type="EC" id="1.7.99.1" evidence="16"/>
<dbReference type="SUPFAM" id="SSF51004">
    <property type="entry name" value="C-terminal (heme d1) domain of cytochrome cd1-nitrite reductase"/>
    <property type="match status" value="1"/>
</dbReference>
<evidence type="ECO:0000256" key="16">
    <source>
        <dbReference type="ARBA" id="ARBA00067067"/>
    </source>
</evidence>
<dbReference type="GO" id="GO:0009055">
    <property type="term" value="F:electron transfer activity"/>
    <property type="evidence" value="ECO:0007669"/>
    <property type="project" value="InterPro"/>
</dbReference>
<keyword evidence="12" id="KW-0560">Oxidoreductase</keyword>
<evidence type="ECO:0000256" key="18">
    <source>
        <dbReference type="ARBA" id="ARBA00075012"/>
    </source>
</evidence>
<dbReference type="InterPro" id="IPR036909">
    <property type="entry name" value="Cyt_c-like_dom_sf"/>
</dbReference>
<dbReference type="Gene3D" id="2.140.10.20">
    <property type="entry name" value="C-terminal (heme d1) domain of cytochrome cd1-nitrite reductase"/>
    <property type="match status" value="1"/>
</dbReference>
<dbReference type="FunFam" id="1.10.760.10:FF:000027">
    <property type="entry name" value="Nitrite reductase"/>
    <property type="match status" value="1"/>
</dbReference>
<dbReference type="SUPFAM" id="SSF46626">
    <property type="entry name" value="Cytochrome c"/>
    <property type="match status" value="1"/>
</dbReference>
<dbReference type="CDD" id="cd20779">
    <property type="entry name" value="8prop_hemeD1_NirS"/>
    <property type="match status" value="1"/>
</dbReference>
<dbReference type="PANTHER" id="PTHR47197:SF3">
    <property type="entry name" value="DIHYDRO-HEME D1 DEHYDROGENASE"/>
    <property type="match status" value="1"/>
</dbReference>
<evidence type="ECO:0000256" key="7">
    <source>
        <dbReference type="ARBA" id="ARBA00022617"/>
    </source>
</evidence>
<dbReference type="Pfam" id="PF13442">
    <property type="entry name" value="Cytochrome_CBB3"/>
    <property type="match status" value="1"/>
</dbReference>
<dbReference type="GO" id="GO:0046872">
    <property type="term" value="F:metal ion binding"/>
    <property type="evidence" value="ECO:0007669"/>
    <property type="project" value="UniProtKB-KW"/>
</dbReference>
<dbReference type="PROSITE" id="PS51007">
    <property type="entry name" value="CYTC"/>
    <property type="match status" value="1"/>
</dbReference>
<keyword evidence="8 21" id="KW-0479">Metal-binding</keyword>
<comment type="subcellular location">
    <subcellularLocation>
        <location evidence="3">Periplasm</location>
    </subcellularLocation>
</comment>
<evidence type="ECO:0000256" key="9">
    <source>
        <dbReference type="ARBA" id="ARBA00022729"/>
    </source>
</evidence>
<dbReference type="Gene3D" id="1.10.760.10">
    <property type="entry name" value="Cytochrome c-like domain"/>
    <property type="match status" value="1"/>
</dbReference>
<feature type="chain" id="PRO_5019018606" description="Nitrite reductase" evidence="22">
    <location>
        <begin position="28"/>
        <end position="575"/>
    </location>
</feature>
<name>A0A431V604_9GAMM</name>
<evidence type="ECO:0000313" key="25">
    <source>
        <dbReference type="Proteomes" id="UP000267400"/>
    </source>
</evidence>
<evidence type="ECO:0000256" key="13">
    <source>
        <dbReference type="ARBA" id="ARBA00023004"/>
    </source>
</evidence>
<dbReference type="EC" id="1.7.2.1" evidence="5"/>
<dbReference type="FunFam" id="2.140.10.20:FF:000001">
    <property type="entry name" value="Nitrite reductase NirS"/>
    <property type="match status" value="1"/>
</dbReference>
<evidence type="ECO:0000256" key="15">
    <source>
        <dbReference type="ARBA" id="ARBA00051350"/>
    </source>
</evidence>
<comment type="catalytic activity">
    <reaction evidence="15">
        <text>A + NH4(+) + H2O = hydroxylamine + AH2 + H(+)</text>
        <dbReference type="Rhea" id="RHEA:22052"/>
        <dbReference type="ChEBI" id="CHEBI:13193"/>
        <dbReference type="ChEBI" id="CHEBI:15377"/>
        <dbReference type="ChEBI" id="CHEBI:15378"/>
        <dbReference type="ChEBI" id="CHEBI:15429"/>
        <dbReference type="ChEBI" id="CHEBI:17499"/>
        <dbReference type="ChEBI" id="CHEBI:28938"/>
        <dbReference type="EC" id="1.7.99.1"/>
    </reaction>
</comment>
<dbReference type="PANTHER" id="PTHR47197">
    <property type="entry name" value="PROTEIN NIRF"/>
    <property type="match status" value="1"/>
</dbReference>
<dbReference type="InterPro" id="IPR011048">
    <property type="entry name" value="Haem_d1_sf"/>
</dbReference>
<dbReference type="EMBL" id="RXNS01000007">
    <property type="protein sequence ID" value="RTR04481.1"/>
    <property type="molecule type" value="Genomic_DNA"/>
</dbReference>
<protein>
    <recommendedName>
        <fullName evidence="17">Nitrite reductase</fullName>
        <ecNumber evidence="5">1.7.2.1</ecNumber>
        <ecNumber evidence="16">1.7.99.1</ecNumber>
    </recommendedName>
    <alternativeName>
        <fullName evidence="19">Cytochrome cd1</fullName>
    </alternativeName>
    <alternativeName>
        <fullName evidence="20">Cytochrome oxidase</fullName>
    </alternativeName>
    <alternativeName>
        <fullName evidence="18">Hydroxylamine reductase</fullName>
    </alternativeName>
</protein>
<keyword evidence="13 21" id="KW-0408">Iron</keyword>
<keyword evidence="25" id="KW-1185">Reference proteome</keyword>
<keyword evidence="7 21" id="KW-0349">Heme</keyword>
<dbReference type="Proteomes" id="UP000267400">
    <property type="component" value="Unassembled WGS sequence"/>
</dbReference>
<comment type="caution">
    <text evidence="24">The sequence shown here is derived from an EMBL/GenBank/DDBJ whole genome shotgun (WGS) entry which is preliminary data.</text>
</comment>
<evidence type="ECO:0000256" key="21">
    <source>
        <dbReference type="PROSITE-ProRule" id="PRU00433"/>
    </source>
</evidence>
<dbReference type="AlphaFoldDB" id="A0A431V604"/>
<dbReference type="GO" id="GO:0050418">
    <property type="term" value="F:hydroxylamine reductase activity"/>
    <property type="evidence" value="ECO:0007669"/>
    <property type="project" value="UniProtKB-EC"/>
</dbReference>
<evidence type="ECO:0000256" key="19">
    <source>
        <dbReference type="ARBA" id="ARBA00077813"/>
    </source>
</evidence>
<evidence type="ECO:0000256" key="8">
    <source>
        <dbReference type="ARBA" id="ARBA00022723"/>
    </source>
</evidence>
<evidence type="ECO:0000313" key="24">
    <source>
        <dbReference type="EMBL" id="RTR04481.1"/>
    </source>
</evidence>
<dbReference type="RefSeq" id="WP_126483319.1">
    <property type="nucleotide sequence ID" value="NZ_RXNS01000007.1"/>
</dbReference>
<evidence type="ECO:0000256" key="17">
    <source>
        <dbReference type="ARBA" id="ARBA00071688"/>
    </source>
</evidence>
<reference evidence="24 25" key="1">
    <citation type="submission" date="2018-12" db="EMBL/GenBank/DDBJ databases">
        <authorList>
            <person name="Yu L."/>
        </authorList>
    </citation>
    <scope>NUCLEOTIDE SEQUENCE [LARGE SCALE GENOMIC DNA]</scope>
    <source>
        <strain evidence="24 25">11S</strain>
    </source>
</reference>
<evidence type="ECO:0000256" key="14">
    <source>
        <dbReference type="ARBA" id="ARBA00049340"/>
    </source>
</evidence>
<feature type="signal peptide" evidence="22">
    <location>
        <begin position="1"/>
        <end position="27"/>
    </location>
</feature>
<evidence type="ECO:0000256" key="5">
    <source>
        <dbReference type="ARBA" id="ARBA00011882"/>
    </source>
</evidence>
<dbReference type="InterPro" id="IPR003143">
    <property type="entry name" value="Cyt_cd1_C_sf"/>
</dbReference>